<feature type="transmembrane region" description="Helical" evidence="6">
    <location>
        <begin position="543"/>
        <end position="563"/>
    </location>
</feature>
<feature type="transmembrane region" description="Helical" evidence="6">
    <location>
        <begin position="470"/>
        <end position="494"/>
    </location>
</feature>
<keyword evidence="3 6" id="KW-1133">Transmembrane helix</keyword>
<feature type="region of interest" description="Disordered" evidence="5">
    <location>
        <begin position="1"/>
        <end position="29"/>
    </location>
</feature>
<dbReference type="Proteomes" id="UP001287356">
    <property type="component" value="Unassembled WGS sequence"/>
</dbReference>
<feature type="region of interest" description="Disordered" evidence="5">
    <location>
        <begin position="357"/>
        <end position="376"/>
    </location>
</feature>
<feature type="transmembrane region" description="Helical" evidence="6">
    <location>
        <begin position="129"/>
        <end position="153"/>
    </location>
</feature>
<evidence type="ECO:0000313" key="7">
    <source>
        <dbReference type="EMBL" id="KAK3380505.1"/>
    </source>
</evidence>
<feature type="transmembrane region" description="Helical" evidence="6">
    <location>
        <begin position="435"/>
        <end position="458"/>
    </location>
</feature>
<protein>
    <submittedName>
        <fullName evidence="7">ZIP zinc transporter-domain-containing protein</fullName>
    </submittedName>
</protein>
<feature type="transmembrane region" description="Helical" evidence="6">
    <location>
        <begin position="231"/>
        <end position="252"/>
    </location>
</feature>
<evidence type="ECO:0000256" key="1">
    <source>
        <dbReference type="ARBA" id="ARBA00004141"/>
    </source>
</evidence>
<feature type="transmembrane region" description="Helical" evidence="6">
    <location>
        <begin position="272"/>
        <end position="294"/>
    </location>
</feature>
<evidence type="ECO:0000256" key="3">
    <source>
        <dbReference type="ARBA" id="ARBA00022989"/>
    </source>
</evidence>
<keyword evidence="4 6" id="KW-0472">Membrane</keyword>
<proteinExistence type="predicted"/>
<accession>A0AAE0NFF7</accession>
<dbReference type="Pfam" id="PF02535">
    <property type="entry name" value="Zip"/>
    <property type="match status" value="1"/>
</dbReference>
<evidence type="ECO:0000256" key="2">
    <source>
        <dbReference type="ARBA" id="ARBA00022692"/>
    </source>
</evidence>
<comment type="caution">
    <text evidence="7">The sequence shown here is derived from an EMBL/GenBank/DDBJ whole genome shotgun (WGS) entry which is preliminary data.</text>
</comment>
<dbReference type="AlphaFoldDB" id="A0AAE0NFF7"/>
<feature type="compositionally biased region" description="Polar residues" evidence="5">
    <location>
        <begin position="15"/>
        <end position="27"/>
    </location>
</feature>
<keyword evidence="2 6" id="KW-0812">Transmembrane</keyword>
<organism evidence="7 8">
    <name type="scientific">Lasiosphaeria ovina</name>
    <dbReference type="NCBI Taxonomy" id="92902"/>
    <lineage>
        <taxon>Eukaryota</taxon>
        <taxon>Fungi</taxon>
        <taxon>Dikarya</taxon>
        <taxon>Ascomycota</taxon>
        <taxon>Pezizomycotina</taxon>
        <taxon>Sordariomycetes</taxon>
        <taxon>Sordariomycetidae</taxon>
        <taxon>Sordariales</taxon>
        <taxon>Lasiosphaeriaceae</taxon>
        <taxon>Lasiosphaeria</taxon>
    </lineage>
</organism>
<evidence type="ECO:0000256" key="4">
    <source>
        <dbReference type="ARBA" id="ARBA00023136"/>
    </source>
</evidence>
<reference evidence="7" key="2">
    <citation type="submission" date="2023-06" db="EMBL/GenBank/DDBJ databases">
        <authorList>
            <consortium name="Lawrence Berkeley National Laboratory"/>
            <person name="Haridas S."/>
            <person name="Hensen N."/>
            <person name="Bonometti L."/>
            <person name="Westerberg I."/>
            <person name="Brannstrom I.O."/>
            <person name="Guillou S."/>
            <person name="Cros-Aarteil S."/>
            <person name="Calhoun S."/>
            <person name="Kuo A."/>
            <person name="Mondo S."/>
            <person name="Pangilinan J."/>
            <person name="Riley R."/>
            <person name="Labutti K."/>
            <person name="Andreopoulos B."/>
            <person name="Lipzen A."/>
            <person name="Chen C."/>
            <person name="Yanf M."/>
            <person name="Daum C."/>
            <person name="Ng V."/>
            <person name="Clum A."/>
            <person name="Steindorff A."/>
            <person name="Ohm R."/>
            <person name="Martin F."/>
            <person name="Silar P."/>
            <person name="Natvig D."/>
            <person name="Lalanne C."/>
            <person name="Gautier V."/>
            <person name="Ament-Velasquez S.L."/>
            <person name="Kruys A."/>
            <person name="Hutchinson M.I."/>
            <person name="Powell A.J."/>
            <person name="Barry K."/>
            <person name="Miller A.N."/>
            <person name="Grigoriev I.V."/>
            <person name="Debuchy R."/>
            <person name="Gladieux P."/>
            <person name="Thoren M.H."/>
            <person name="Johannesson H."/>
        </authorList>
    </citation>
    <scope>NUCLEOTIDE SEQUENCE</scope>
    <source>
        <strain evidence="7">CBS 958.72</strain>
    </source>
</reference>
<feature type="transmembrane region" description="Helical" evidence="6">
    <location>
        <begin position="500"/>
        <end position="522"/>
    </location>
</feature>
<dbReference type="GO" id="GO:0005886">
    <property type="term" value="C:plasma membrane"/>
    <property type="evidence" value="ECO:0007669"/>
    <property type="project" value="TreeGrafter"/>
</dbReference>
<dbReference type="InterPro" id="IPR003689">
    <property type="entry name" value="ZIP"/>
</dbReference>
<evidence type="ECO:0000256" key="5">
    <source>
        <dbReference type="SAM" id="MobiDB-lite"/>
    </source>
</evidence>
<dbReference type="EMBL" id="JAULSN010000002">
    <property type="protein sequence ID" value="KAK3380505.1"/>
    <property type="molecule type" value="Genomic_DNA"/>
</dbReference>
<reference evidence="7" key="1">
    <citation type="journal article" date="2023" name="Mol. Phylogenet. Evol.">
        <title>Genome-scale phylogeny and comparative genomics of the fungal order Sordariales.</title>
        <authorList>
            <person name="Hensen N."/>
            <person name="Bonometti L."/>
            <person name="Westerberg I."/>
            <person name="Brannstrom I.O."/>
            <person name="Guillou S."/>
            <person name="Cros-Aarteil S."/>
            <person name="Calhoun S."/>
            <person name="Haridas S."/>
            <person name="Kuo A."/>
            <person name="Mondo S."/>
            <person name="Pangilinan J."/>
            <person name="Riley R."/>
            <person name="LaButti K."/>
            <person name="Andreopoulos B."/>
            <person name="Lipzen A."/>
            <person name="Chen C."/>
            <person name="Yan M."/>
            <person name="Daum C."/>
            <person name="Ng V."/>
            <person name="Clum A."/>
            <person name="Steindorff A."/>
            <person name="Ohm R.A."/>
            <person name="Martin F."/>
            <person name="Silar P."/>
            <person name="Natvig D.O."/>
            <person name="Lalanne C."/>
            <person name="Gautier V."/>
            <person name="Ament-Velasquez S.L."/>
            <person name="Kruys A."/>
            <person name="Hutchinson M.I."/>
            <person name="Powell A.J."/>
            <person name="Barry K."/>
            <person name="Miller A.N."/>
            <person name="Grigoriev I.V."/>
            <person name="Debuchy R."/>
            <person name="Gladieux P."/>
            <person name="Hiltunen Thoren M."/>
            <person name="Johannesson H."/>
        </authorList>
    </citation>
    <scope>NUCLEOTIDE SEQUENCE</scope>
    <source>
        <strain evidence="7">CBS 958.72</strain>
    </source>
</reference>
<feature type="transmembrane region" description="Helical" evidence="6">
    <location>
        <begin position="410"/>
        <end position="429"/>
    </location>
</feature>
<name>A0AAE0NFF7_9PEZI</name>
<dbReference type="GO" id="GO:0005385">
    <property type="term" value="F:zinc ion transmembrane transporter activity"/>
    <property type="evidence" value="ECO:0007669"/>
    <property type="project" value="TreeGrafter"/>
</dbReference>
<feature type="compositionally biased region" description="Low complexity" evidence="5">
    <location>
        <begin position="362"/>
        <end position="376"/>
    </location>
</feature>
<dbReference type="PANTHER" id="PTHR11040:SF55">
    <property type="entry name" value="MEMBRANE ZINC ION TRANSPORTER, PUTATIVE (AFU_ORTHOLOGUE AFUA_6G00470)-RELATED"/>
    <property type="match status" value="1"/>
</dbReference>
<keyword evidence="8" id="KW-1185">Reference proteome</keyword>
<sequence>MSGINTANAAPARLLNNSPPLTPNESALSPLLAPDLTTCQKLNGMSSATAQPGHGLGIAGPGFYFSDKSRAELIMARGGCETRSRAEGSSCLGTMPLVASRKMMLGGSSQARLSFASTASKPRHWLWGWAAWIASVLVASTVLNMAGPLLAVFSSSSTMPATQVAAKAAEHTLHRAVKRAGACAANGVIASEYNVPLHVGALLIILGVSSLACATPLLATRFPVLRIPEPFLFGVRHFGTGILLATAFVHLLPTAFASLNNDCLSSFWTTKYPAIPGAIALFGIFFVAVIEMVFSPVRQFTPRPAAAAPRDEQLGDGSAESKMQTNLTHVTAVPAGGGGLCGGHASVVAAVARGQHPRPVESSSSSSISSSSRDSSIAPAHHLNNAMGEESQSRGLTAEQLHKKSILQCILLEVGILFHSVFIGMALSVAVGSNFVVLLIAIAFHQTFEGLALGARIASIAWPGKTLQPWLMVLAYGCTTPLGQAIGLATHSLYSPDSEFGLILVGTMNAVSSGLLVFAALIELLAEDFLSDHSWATLRGRRRVVACVLVLMGAICMSLVGAWA</sequence>
<evidence type="ECO:0000313" key="8">
    <source>
        <dbReference type="Proteomes" id="UP001287356"/>
    </source>
</evidence>
<gene>
    <name evidence="7" type="ORF">B0T24DRAFT_655864</name>
</gene>
<comment type="subcellular location">
    <subcellularLocation>
        <location evidence="1">Membrane</location>
        <topology evidence="1">Multi-pass membrane protein</topology>
    </subcellularLocation>
</comment>
<evidence type="ECO:0000256" key="6">
    <source>
        <dbReference type="SAM" id="Phobius"/>
    </source>
</evidence>
<dbReference type="PANTHER" id="PTHR11040">
    <property type="entry name" value="ZINC/IRON TRANSPORTER"/>
    <property type="match status" value="1"/>
</dbReference>
<feature type="transmembrane region" description="Helical" evidence="6">
    <location>
        <begin position="197"/>
        <end position="219"/>
    </location>
</feature>